<dbReference type="EMBL" id="KY487896">
    <property type="protein sequence ID" value="AUM61860.1"/>
    <property type="molecule type" value="Genomic_DNA"/>
</dbReference>
<accession>A0A2K9LST3</accession>
<dbReference type="InterPro" id="IPR010392">
    <property type="entry name" value="Satellite_virus_coat"/>
</dbReference>
<dbReference type="InterPro" id="IPR029053">
    <property type="entry name" value="Viral_coat"/>
</dbReference>
<dbReference type="GO" id="GO:0005198">
    <property type="term" value="F:structural molecule activity"/>
    <property type="evidence" value="ECO:0007669"/>
    <property type="project" value="InterPro"/>
</dbReference>
<dbReference type="SUPFAM" id="SSF88650">
    <property type="entry name" value="Satellite viruses"/>
    <property type="match status" value="1"/>
</dbReference>
<evidence type="ECO:0000256" key="1">
    <source>
        <dbReference type="ARBA" id="ARBA00004328"/>
    </source>
</evidence>
<proteinExistence type="predicted"/>
<dbReference type="GO" id="GO:0019028">
    <property type="term" value="C:viral capsid"/>
    <property type="evidence" value="ECO:0007669"/>
    <property type="project" value="UniProtKB-KW"/>
</dbReference>
<name>A0A2K9LST3_9VIRU</name>
<gene>
    <name evidence="4" type="primary">Rep</name>
</gene>
<keyword evidence="3" id="KW-0946">Virion</keyword>
<organism evidence="4">
    <name type="scientific">uncultured virus</name>
    <dbReference type="NCBI Taxonomy" id="340016"/>
    <lineage>
        <taxon>Viruses</taxon>
        <taxon>environmental samples</taxon>
    </lineage>
</organism>
<evidence type="ECO:0000313" key="4">
    <source>
        <dbReference type="EMBL" id="AUM61860.1"/>
    </source>
</evidence>
<protein>
    <submittedName>
        <fullName evidence="4">Rep</fullName>
    </submittedName>
</protein>
<dbReference type="Pfam" id="PF03898">
    <property type="entry name" value="TNV_CP"/>
    <property type="match status" value="1"/>
</dbReference>
<reference evidence="4" key="1">
    <citation type="submission" date="2017-01" db="EMBL/GenBank/DDBJ databases">
        <title>High-throughput sequencing uncovers low homogeneity in the biogeography of single-stranded DNA viruses.</title>
        <authorList>
            <person name="Pearson V.M."/>
            <person name="Rokyta D.R."/>
        </authorList>
    </citation>
    <scope>NUCLEOTIDE SEQUENCE</scope>
</reference>
<sequence length="214" mass="24264">MAYKRKSYGRRKFTPKSKIYRLQKQVRAIQRVTKPEYKYKDTFLNQNFDNTGTMVLLNGAGLGDGATEREGRNILVKSIQSKLSVKMDPDAVSTICRLIFFYDRQVNAVAPAVGDLLDLTTTGAANGIVALRNLNNRARFDIILDRRFVIANGNEPQYFFNKYMKQMKKAVYNAGVAGTVADINTNALYMCMICDETTETPLIYGTIRIRFIDN</sequence>
<evidence type="ECO:0000256" key="3">
    <source>
        <dbReference type="ARBA" id="ARBA00022844"/>
    </source>
</evidence>
<dbReference type="Gene3D" id="2.60.120.20">
    <property type="match status" value="1"/>
</dbReference>
<comment type="subcellular location">
    <subcellularLocation>
        <location evidence="1">Virion</location>
    </subcellularLocation>
</comment>
<dbReference type="InterPro" id="IPR037164">
    <property type="entry name" value="Satellite_virus_coat_sf"/>
</dbReference>
<evidence type="ECO:0000256" key="2">
    <source>
        <dbReference type="ARBA" id="ARBA00022561"/>
    </source>
</evidence>
<keyword evidence="2" id="KW-0167">Capsid protein</keyword>